<proteinExistence type="predicted"/>
<keyword evidence="1" id="KW-0175">Coiled coil</keyword>
<name>A0A9P4R3R1_9PLEO</name>
<sequence>MEDFWQGREARIKALAIEKWAEEMGRPVPPPRPEIQRLNAELATCSPELQAHYKMMREDLKVEIINNNRNKDAKLHNARAYVETASELGKLKEVLFTAWRDKYMAEGLTKLQQEQTKLKMKEMAKLEDQIRKLEHQIRQMEHQKRQEVVAERARALIAQRNAGNVRVEQMEGMEDVKPFIKKEE</sequence>
<feature type="coiled-coil region" evidence="1">
    <location>
        <begin position="116"/>
        <end position="150"/>
    </location>
</feature>
<organism evidence="2 3">
    <name type="scientific">Polyplosphaeria fusca</name>
    <dbReference type="NCBI Taxonomy" id="682080"/>
    <lineage>
        <taxon>Eukaryota</taxon>
        <taxon>Fungi</taxon>
        <taxon>Dikarya</taxon>
        <taxon>Ascomycota</taxon>
        <taxon>Pezizomycotina</taxon>
        <taxon>Dothideomycetes</taxon>
        <taxon>Pleosporomycetidae</taxon>
        <taxon>Pleosporales</taxon>
        <taxon>Tetraplosphaeriaceae</taxon>
        <taxon>Polyplosphaeria</taxon>
    </lineage>
</organism>
<gene>
    <name evidence="2" type="ORF">EJ04DRAFT_575416</name>
</gene>
<accession>A0A9P4R3R1</accession>
<evidence type="ECO:0000313" key="2">
    <source>
        <dbReference type="EMBL" id="KAF2736465.1"/>
    </source>
</evidence>
<keyword evidence="3" id="KW-1185">Reference proteome</keyword>
<dbReference type="EMBL" id="ML996125">
    <property type="protein sequence ID" value="KAF2736465.1"/>
    <property type="molecule type" value="Genomic_DNA"/>
</dbReference>
<dbReference type="AlphaFoldDB" id="A0A9P4R3R1"/>
<evidence type="ECO:0000256" key="1">
    <source>
        <dbReference type="SAM" id="Coils"/>
    </source>
</evidence>
<reference evidence="2" key="1">
    <citation type="journal article" date="2020" name="Stud. Mycol.">
        <title>101 Dothideomycetes genomes: a test case for predicting lifestyles and emergence of pathogens.</title>
        <authorList>
            <person name="Haridas S."/>
            <person name="Albert R."/>
            <person name="Binder M."/>
            <person name="Bloem J."/>
            <person name="Labutti K."/>
            <person name="Salamov A."/>
            <person name="Andreopoulos B."/>
            <person name="Baker S."/>
            <person name="Barry K."/>
            <person name="Bills G."/>
            <person name="Bluhm B."/>
            <person name="Cannon C."/>
            <person name="Castanera R."/>
            <person name="Culley D."/>
            <person name="Daum C."/>
            <person name="Ezra D."/>
            <person name="Gonzalez J."/>
            <person name="Henrissat B."/>
            <person name="Kuo A."/>
            <person name="Liang C."/>
            <person name="Lipzen A."/>
            <person name="Lutzoni F."/>
            <person name="Magnuson J."/>
            <person name="Mondo S."/>
            <person name="Nolan M."/>
            <person name="Ohm R."/>
            <person name="Pangilinan J."/>
            <person name="Park H.-J."/>
            <person name="Ramirez L."/>
            <person name="Alfaro M."/>
            <person name="Sun H."/>
            <person name="Tritt A."/>
            <person name="Yoshinaga Y."/>
            <person name="Zwiers L.-H."/>
            <person name="Turgeon B."/>
            <person name="Goodwin S."/>
            <person name="Spatafora J."/>
            <person name="Crous P."/>
            <person name="Grigoriev I."/>
        </authorList>
    </citation>
    <scope>NUCLEOTIDE SEQUENCE</scope>
    <source>
        <strain evidence="2">CBS 125425</strain>
    </source>
</reference>
<comment type="caution">
    <text evidence="2">The sequence shown here is derived from an EMBL/GenBank/DDBJ whole genome shotgun (WGS) entry which is preliminary data.</text>
</comment>
<protein>
    <submittedName>
        <fullName evidence="2">Uncharacterized protein</fullName>
    </submittedName>
</protein>
<dbReference type="Proteomes" id="UP000799444">
    <property type="component" value="Unassembled WGS sequence"/>
</dbReference>
<evidence type="ECO:0000313" key="3">
    <source>
        <dbReference type="Proteomes" id="UP000799444"/>
    </source>
</evidence>